<keyword evidence="2" id="KW-1185">Reference proteome</keyword>
<reference evidence="1" key="2">
    <citation type="submission" date="2020-11" db="EMBL/GenBank/DDBJ databases">
        <authorList>
            <person name="McCartney M.A."/>
            <person name="Auch B."/>
            <person name="Kono T."/>
            <person name="Mallez S."/>
            <person name="Becker A."/>
            <person name="Gohl D.M."/>
            <person name="Silverstein K.A.T."/>
            <person name="Koren S."/>
            <person name="Bechman K.B."/>
            <person name="Herman A."/>
            <person name="Abrahante J.E."/>
            <person name="Garbe J."/>
        </authorList>
    </citation>
    <scope>NUCLEOTIDE SEQUENCE</scope>
    <source>
        <strain evidence="1">Duluth1</strain>
        <tissue evidence="1">Whole animal</tissue>
    </source>
</reference>
<dbReference type="EMBL" id="JAIWYP010000005">
    <property type="protein sequence ID" value="KAH3822985.1"/>
    <property type="molecule type" value="Genomic_DNA"/>
</dbReference>
<evidence type="ECO:0000313" key="1">
    <source>
        <dbReference type="EMBL" id="KAH3822985.1"/>
    </source>
</evidence>
<gene>
    <name evidence="1" type="ORF">DPMN_124779</name>
</gene>
<name>A0A9D4GTX4_DREPO</name>
<accession>A0A9D4GTX4</accession>
<sequence>MMLPWITSDSNGKLRDSIESLLKGMQKYVSFLNGMKSRTKANQNKAEPVRNLQDNWLLNTIERETGVLNIVL</sequence>
<dbReference type="Proteomes" id="UP000828390">
    <property type="component" value="Unassembled WGS sequence"/>
</dbReference>
<comment type="caution">
    <text evidence="1">The sequence shown here is derived from an EMBL/GenBank/DDBJ whole genome shotgun (WGS) entry which is preliminary data.</text>
</comment>
<protein>
    <submittedName>
        <fullName evidence="1">Uncharacterized protein</fullName>
    </submittedName>
</protein>
<reference evidence="1" key="1">
    <citation type="journal article" date="2019" name="bioRxiv">
        <title>The Genome of the Zebra Mussel, Dreissena polymorpha: A Resource for Invasive Species Research.</title>
        <authorList>
            <person name="McCartney M.A."/>
            <person name="Auch B."/>
            <person name="Kono T."/>
            <person name="Mallez S."/>
            <person name="Zhang Y."/>
            <person name="Obille A."/>
            <person name="Becker A."/>
            <person name="Abrahante J.E."/>
            <person name="Garbe J."/>
            <person name="Badalamenti J.P."/>
            <person name="Herman A."/>
            <person name="Mangelson H."/>
            <person name="Liachko I."/>
            <person name="Sullivan S."/>
            <person name="Sone E.D."/>
            <person name="Koren S."/>
            <person name="Silverstein K.A.T."/>
            <person name="Beckman K.B."/>
            <person name="Gohl D.M."/>
        </authorList>
    </citation>
    <scope>NUCLEOTIDE SEQUENCE</scope>
    <source>
        <strain evidence="1">Duluth1</strain>
        <tissue evidence="1">Whole animal</tissue>
    </source>
</reference>
<dbReference type="AlphaFoldDB" id="A0A9D4GTX4"/>
<proteinExistence type="predicted"/>
<evidence type="ECO:0000313" key="2">
    <source>
        <dbReference type="Proteomes" id="UP000828390"/>
    </source>
</evidence>
<organism evidence="1 2">
    <name type="scientific">Dreissena polymorpha</name>
    <name type="common">Zebra mussel</name>
    <name type="synonym">Mytilus polymorpha</name>
    <dbReference type="NCBI Taxonomy" id="45954"/>
    <lineage>
        <taxon>Eukaryota</taxon>
        <taxon>Metazoa</taxon>
        <taxon>Spiralia</taxon>
        <taxon>Lophotrochozoa</taxon>
        <taxon>Mollusca</taxon>
        <taxon>Bivalvia</taxon>
        <taxon>Autobranchia</taxon>
        <taxon>Heteroconchia</taxon>
        <taxon>Euheterodonta</taxon>
        <taxon>Imparidentia</taxon>
        <taxon>Neoheterodontei</taxon>
        <taxon>Myida</taxon>
        <taxon>Dreissenoidea</taxon>
        <taxon>Dreissenidae</taxon>
        <taxon>Dreissena</taxon>
    </lineage>
</organism>